<reference evidence="2" key="1">
    <citation type="submission" date="2020-08" db="EMBL/GenBank/DDBJ databases">
        <title>Multicomponent nature underlies the extraordinary mechanical properties of spider dragline silk.</title>
        <authorList>
            <person name="Kono N."/>
            <person name="Nakamura H."/>
            <person name="Mori M."/>
            <person name="Yoshida Y."/>
            <person name="Ohtoshi R."/>
            <person name="Malay A.D."/>
            <person name="Moran D.A.P."/>
            <person name="Tomita M."/>
            <person name="Numata K."/>
            <person name="Arakawa K."/>
        </authorList>
    </citation>
    <scope>NUCLEOTIDE SEQUENCE</scope>
</reference>
<evidence type="ECO:0000313" key="3">
    <source>
        <dbReference type="Proteomes" id="UP000887013"/>
    </source>
</evidence>
<accession>A0A8X6P797</accession>
<proteinExistence type="predicted"/>
<evidence type="ECO:0000256" key="1">
    <source>
        <dbReference type="SAM" id="MobiDB-lite"/>
    </source>
</evidence>
<comment type="caution">
    <text evidence="2">The sequence shown here is derived from an EMBL/GenBank/DDBJ whole genome shotgun (WGS) entry which is preliminary data.</text>
</comment>
<keyword evidence="3" id="KW-1185">Reference proteome</keyword>
<name>A0A8X6P797_NEPPI</name>
<feature type="region of interest" description="Disordered" evidence="1">
    <location>
        <begin position="8"/>
        <end position="28"/>
    </location>
</feature>
<evidence type="ECO:0000313" key="2">
    <source>
        <dbReference type="EMBL" id="GFT51271.1"/>
    </source>
</evidence>
<dbReference type="Proteomes" id="UP000887013">
    <property type="component" value="Unassembled WGS sequence"/>
</dbReference>
<gene>
    <name evidence="2" type="ORF">NPIL_213731</name>
</gene>
<dbReference type="AlphaFoldDB" id="A0A8X6P797"/>
<protein>
    <submittedName>
        <fullName evidence="2">Uncharacterized protein</fullName>
    </submittedName>
</protein>
<dbReference type="EMBL" id="BMAW01065638">
    <property type="protein sequence ID" value="GFT51271.1"/>
    <property type="molecule type" value="Genomic_DNA"/>
</dbReference>
<sequence length="86" mass="9870">MFTIRIIQGKEENHSLSQRGSARQRRPLSVPEPSVMMLLSLCLNKETTPPFWTVHVTSAMFVYFELAPSSVLLRNLRAIIVINLRM</sequence>
<organism evidence="2 3">
    <name type="scientific">Nephila pilipes</name>
    <name type="common">Giant wood spider</name>
    <name type="synonym">Nephila maculata</name>
    <dbReference type="NCBI Taxonomy" id="299642"/>
    <lineage>
        <taxon>Eukaryota</taxon>
        <taxon>Metazoa</taxon>
        <taxon>Ecdysozoa</taxon>
        <taxon>Arthropoda</taxon>
        <taxon>Chelicerata</taxon>
        <taxon>Arachnida</taxon>
        <taxon>Araneae</taxon>
        <taxon>Araneomorphae</taxon>
        <taxon>Entelegynae</taxon>
        <taxon>Araneoidea</taxon>
        <taxon>Nephilidae</taxon>
        <taxon>Nephila</taxon>
    </lineage>
</organism>